<dbReference type="PROSITE" id="PS51330">
    <property type="entry name" value="DHFR_2"/>
    <property type="match status" value="1"/>
</dbReference>
<dbReference type="SUPFAM" id="SSF53597">
    <property type="entry name" value="Dihydrofolate reductase-like"/>
    <property type="match status" value="1"/>
</dbReference>
<dbReference type="InterPro" id="IPR001796">
    <property type="entry name" value="DHFR_dom"/>
</dbReference>
<dbReference type="EMBL" id="BAABAS010000005">
    <property type="protein sequence ID" value="GAA4229652.1"/>
    <property type="molecule type" value="Genomic_DNA"/>
</dbReference>
<keyword evidence="6" id="KW-0560">Oxidoreductase</keyword>
<accession>A0ABP8BXH2</accession>
<dbReference type="RefSeq" id="WP_344894058.1">
    <property type="nucleotide sequence ID" value="NZ_BAABAS010000005.1"/>
</dbReference>
<organism evidence="8 9">
    <name type="scientific">Actinomadura meridiana</name>
    <dbReference type="NCBI Taxonomy" id="559626"/>
    <lineage>
        <taxon>Bacteria</taxon>
        <taxon>Bacillati</taxon>
        <taxon>Actinomycetota</taxon>
        <taxon>Actinomycetes</taxon>
        <taxon>Streptosporangiales</taxon>
        <taxon>Thermomonosporaceae</taxon>
        <taxon>Actinomadura</taxon>
    </lineage>
</organism>
<keyword evidence="4" id="KW-0554">One-carbon metabolism</keyword>
<dbReference type="PRINTS" id="PR00070">
    <property type="entry name" value="DHFR"/>
</dbReference>
<proteinExistence type="inferred from homology"/>
<dbReference type="PANTHER" id="PTHR48069">
    <property type="entry name" value="DIHYDROFOLATE REDUCTASE"/>
    <property type="match status" value="1"/>
</dbReference>
<dbReference type="InterPro" id="IPR024072">
    <property type="entry name" value="DHFR-like_dom_sf"/>
</dbReference>
<reference evidence="9" key="1">
    <citation type="journal article" date="2019" name="Int. J. Syst. Evol. Microbiol.">
        <title>The Global Catalogue of Microorganisms (GCM) 10K type strain sequencing project: providing services to taxonomists for standard genome sequencing and annotation.</title>
        <authorList>
            <consortium name="The Broad Institute Genomics Platform"/>
            <consortium name="The Broad Institute Genome Sequencing Center for Infectious Disease"/>
            <person name="Wu L."/>
            <person name="Ma J."/>
        </authorList>
    </citation>
    <scope>NUCLEOTIDE SEQUENCE [LARGE SCALE GENOMIC DNA]</scope>
    <source>
        <strain evidence="9">JCM 17440</strain>
    </source>
</reference>
<comment type="caution">
    <text evidence="8">The sequence shown here is derived from an EMBL/GenBank/DDBJ whole genome shotgun (WGS) entry which is preliminary data.</text>
</comment>
<evidence type="ECO:0000256" key="4">
    <source>
        <dbReference type="ARBA" id="ARBA00022563"/>
    </source>
</evidence>
<gene>
    <name evidence="8" type="ORF">GCM10022254_22570</name>
</gene>
<sequence>MNVPVTLLLLQHLIPEWRITRDLHGTWRATGSAPISAPNVNALLTAIHATDPNAITDATRLLTERGSAVASEGKPVTRDSSVEWPTMTRPRISAIAALDENNIIGAEGRLPWRIPEDTRRFRRLTMGHPVIMGRKTYESIGQKLDGRTTIIVTRNDDYTAPECVIVHSLTEALEYASAHDDHEVFIAGGEAIYQEGLDHCDRLYLTLVKGEFTGTVRFPDYSRFNKTVERTSRRDDNHEYEFVVLER</sequence>
<evidence type="ECO:0000256" key="5">
    <source>
        <dbReference type="ARBA" id="ARBA00022857"/>
    </source>
</evidence>
<evidence type="ECO:0000256" key="3">
    <source>
        <dbReference type="ARBA" id="ARBA00012856"/>
    </source>
</evidence>
<evidence type="ECO:0000313" key="9">
    <source>
        <dbReference type="Proteomes" id="UP001501710"/>
    </source>
</evidence>
<comment type="pathway">
    <text evidence="1">Cofactor biosynthesis; tetrahydrofolate biosynthesis; 5,6,7,8-tetrahydrofolate from 7,8-dihydrofolate: step 1/1.</text>
</comment>
<dbReference type="Proteomes" id="UP001501710">
    <property type="component" value="Unassembled WGS sequence"/>
</dbReference>
<evidence type="ECO:0000256" key="1">
    <source>
        <dbReference type="ARBA" id="ARBA00004903"/>
    </source>
</evidence>
<keyword evidence="5" id="KW-0521">NADP</keyword>
<dbReference type="PANTHER" id="PTHR48069:SF3">
    <property type="entry name" value="DIHYDROFOLATE REDUCTASE"/>
    <property type="match status" value="1"/>
</dbReference>
<dbReference type="Gene3D" id="3.40.430.10">
    <property type="entry name" value="Dihydrofolate Reductase, subunit A"/>
    <property type="match status" value="1"/>
</dbReference>
<dbReference type="CDD" id="cd00209">
    <property type="entry name" value="DHFR"/>
    <property type="match status" value="1"/>
</dbReference>
<keyword evidence="9" id="KW-1185">Reference proteome</keyword>
<evidence type="ECO:0000313" key="8">
    <source>
        <dbReference type="EMBL" id="GAA4229652.1"/>
    </source>
</evidence>
<dbReference type="Pfam" id="PF00186">
    <property type="entry name" value="DHFR_1"/>
    <property type="match status" value="1"/>
</dbReference>
<dbReference type="EC" id="1.5.1.3" evidence="3"/>
<dbReference type="InterPro" id="IPR012259">
    <property type="entry name" value="DHFR"/>
</dbReference>
<evidence type="ECO:0000259" key="7">
    <source>
        <dbReference type="PROSITE" id="PS51330"/>
    </source>
</evidence>
<name>A0ABP8BXH2_9ACTN</name>
<comment type="similarity">
    <text evidence="2">Belongs to the dihydrofolate reductase family.</text>
</comment>
<protein>
    <recommendedName>
        <fullName evidence="3">dihydrofolate reductase</fullName>
        <ecNumber evidence="3">1.5.1.3</ecNumber>
    </recommendedName>
</protein>
<evidence type="ECO:0000256" key="6">
    <source>
        <dbReference type="ARBA" id="ARBA00023002"/>
    </source>
</evidence>
<evidence type="ECO:0000256" key="2">
    <source>
        <dbReference type="ARBA" id="ARBA00009539"/>
    </source>
</evidence>
<feature type="domain" description="DHFR" evidence="7">
    <location>
        <begin position="91"/>
        <end position="247"/>
    </location>
</feature>